<evidence type="ECO:0000256" key="1">
    <source>
        <dbReference type="ARBA" id="ARBA00022737"/>
    </source>
</evidence>
<dbReference type="PANTHER" id="PTHR23049">
    <property type="entry name" value="MYOSIN REGULATORY LIGHT CHAIN 2"/>
    <property type="match status" value="1"/>
</dbReference>
<gene>
    <name evidence="4" type="ORF">AW171_hschr84504</name>
</gene>
<dbReference type="GO" id="GO:0005509">
    <property type="term" value="F:calcium ion binding"/>
    <property type="evidence" value="ECO:0007669"/>
    <property type="project" value="InterPro"/>
</dbReference>
<name>A0A0X8HVU6_9SACH</name>
<evidence type="ECO:0000313" key="5">
    <source>
        <dbReference type="Proteomes" id="UP000243052"/>
    </source>
</evidence>
<sequence length="158" mass="17868">MTLADNTAAEFSQFTQLQIKTLRDAFQLIDDDGDRVISEQDLGKFWQVLGKKPSDDEIKSMLDMGNGCNLTFPVFLSIMSNSLGLLPAENDICEALKIFCKEDDFELNCDIKELKEYVSMAGFSQSDNFDKLVESFTYQTITGEQVFKGKRFLETIGE</sequence>
<evidence type="ECO:0000313" key="4">
    <source>
        <dbReference type="EMBL" id="AMD22462.1"/>
    </source>
</evidence>
<dbReference type="STRING" id="45286.A0A0X8HVU6"/>
<feature type="domain" description="EF-hand" evidence="3">
    <location>
        <begin position="17"/>
        <end position="52"/>
    </location>
</feature>
<reference evidence="4 5" key="1">
    <citation type="submission" date="2016-01" db="EMBL/GenBank/DDBJ databases">
        <title>Genome sequence of the yeast Holleya sinecauda.</title>
        <authorList>
            <person name="Dietrich F.S."/>
        </authorList>
    </citation>
    <scope>NUCLEOTIDE SEQUENCE [LARGE SCALE GENOMIC DNA]</scope>
    <source>
        <strain evidence="4 5">ATCC 58844</strain>
    </source>
</reference>
<evidence type="ECO:0000256" key="2">
    <source>
        <dbReference type="ARBA" id="ARBA00022837"/>
    </source>
</evidence>
<keyword evidence="1" id="KW-0677">Repeat</keyword>
<keyword evidence="2" id="KW-0106">Calcium</keyword>
<dbReference type="InterPro" id="IPR050403">
    <property type="entry name" value="Myosin_RLC"/>
</dbReference>
<proteinExistence type="predicted"/>
<dbReference type="FunFam" id="1.10.238.10:FF:000178">
    <property type="entry name" value="Calmodulin-2 A"/>
    <property type="match status" value="1"/>
</dbReference>
<dbReference type="PROSITE" id="PS00018">
    <property type="entry name" value="EF_HAND_1"/>
    <property type="match status" value="1"/>
</dbReference>
<dbReference type="PROSITE" id="PS50222">
    <property type="entry name" value="EF_HAND_2"/>
    <property type="match status" value="1"/>
</dbReference>
<dbReference type="EMBL" id="CP014248">
    <property type="protein sequence ID" value="AMD22462.1"/>
    <property type="molecule type" value="Genomic_DNA"/>
</dbReference>
<dbReference type="InterPro" id="IPR011992">
    <property type="entry name" value="EF-hand-dom_pair"/>
</dbReference>
<dbReference type="GO" id="GO:0043226">
    <property type="term" value="C:organelle"/>
    <property type="evidence" value="ECO:0007669"/>
    <property type="project" value="UniProtKB-ARBA"/>
</dbReference>
<keyword evidence="5" id="KW-1185">Reference proteome</keyword>
<accession>A0A0X8HVU6</accession>
<protein>
    <submittedName>
        <fullName evidence="4">HHL308Wp</fullName>
    </submittedName>
</protein>
<organism evidence="4 5">
    <name type="scientific">Eremothecium sinecaudum</name>
    <dbReference type="NCBI Taxonomy" id="45286"/>
    <lineage>
        <taxon>Eukaryota</taxon>
        <taxon>Fungi</taxon>
        <taxon>Dikarya</taxon>
        <taxon>Ascomycota</taxon>
        <taxon>Saccharomycotina</taxon>
        <taxon>Saccharomycetes</taxon>
        <taxon>Saccharomycetales</taxon>
        <taxon>Saccharomycetaceae</taxon>
        <taxon>Eremothecium</taxon>
    </lineage>
</organism>
<dbReference type="InterPro" id="IPR018247">
    <property type="entry name" value="EF_Hand_1_Ca_BS"/>
</dbReference>
<dbReference type="RefSeq" id="XP_017989458.1">
    <property type="nucleotide sequence ID" value="XM_018134270.1"/>
</dbReference>
<dbReference type="GeneID" id="28725815"/>
<dbReference type="InterPro" id="IPR002048">
    <property type="entry name" value="EF_hand_dom"/>
</dbReference>
<dbReference type="Proteomes" id="UP000243052">
    <property type="component" value="Chromosome viii"/>
</dbReference>
<dbReference type="CDD" id="cd00051">
    <property type="entry name" value="EFh"/>
    <property type="match status" value="1"/>
</dbReference>
<dbReference type="AlphaFoldDB" id="A0A0X8HVU6"/>
<dbReference type="OrthoDB" id="429467at2759"/>
<evidence type="ECO:0000259" key="3">
    <source>
        <dbReference type="PROSITE" id="PS50222"/>
    </source>
</evidence>
<dbReference type="SUPFAM" id="SSF47473">
    <property type="entry name" value="EF-hand"/>
    <property type="match status" value="1"/>
</dbReference>
<dbReference type="Gene3D" id="1.10.238.10">
    <property type="entry name" value="EF-hand"/>
    <property type="match status" value="1"/>
</dbReference>